<dbReference type="NCBIfam" id="NF040700">
    <property type="entry name" value="VPA1262_N_dom"/>
    <property type="match status" value="1"/>
</dbReference>
<protein>
    <submittedName>
        <fullName evidence="2">VPA1262 family protein</fullName>
    </submittedName>
</protein>
<feature type="region of interest" description="Disordered" evidence="1">
    <location>
        <begin position="587"/>
        <end position="607"/>
    </location>
</feature>
<proteinExistence type="predicted"/>
<gene>
    <name evidence="2" type="ORF">GCM10023337_10250</name>
</gene>
<sequence length="1053" mass="120546">MLSLATHTTNPHFARLFAAAEKPCAIQLWVLIAGSQSEKIVKRVVYGRVVPYSFDSDSWIFSKNDKTQTIEGERVKLGRLNLFTSSQKTKEFFEHFCTGKTLDEISQQLNLTADDFFNKNFGDLALNPAELVFQPAEYLFNKSAYEHNALHSPYESAGAISSSIAQSNKLNLFAETPNQNNSLLAYIAEKLKEDTGLDFLGYDKERLGNIEFLVFPSLDDKERAKLEVNHQREEQAIKVELAEERQTNVSYQFLIKLFNLEKLIYSTLQTASYCEAKQTYVTDFQLDAITNEIYDCIEVEIYLNKKGKSFELQDRWRMSYIREISMNMHLIGTEQQPVKMDWLEKKILPKYSARAQAVLTPNKSKPETTTIGGRDKEPWVALNRELSEKFKLLKPQASKGKFFLRYGVSQGEGALEFLEWFQKLFSKYQNHHIAIFDPYFEALGLSLLKLYGTRKGNYSVFTSYPTEKDEKGREQTRFNTLLQLCEQNQKSLSELNLTIYGLKQGELHDRYVLVLNNESIPVQGFHLSNSLQSATINHPLLITPIPQDVLLAVSAYIQEIIQESNSKENTNAGTKILFDSQQPVAESKKIHQQTKKPEDNDPLSNLSPKGIVNWINTETEQNSFAAEWLKVATSLANTSSISFSKLKELPSRFLNQLESFLIQATQQTETEHEEISTIAPSFYTTKLDELLNLDIELSLRHSYNKANSLTWAEYYAIIILWQHRPKVLFDLITTAGKKNLTDDFKIDASNAKFYTLLGQALSAMQLSVILNPTNKQAQLLLNNDNAVLQWFGLNMLSQLVVKANNPQLFFTAIQDFPKNEQITFFGWLVLQLRAQENQSALRETINKLFELLPNALSEKDVKHLLNAMRGRLKNLSNNGTWINEKVLQPLLEQERIDINDLAEIWFSDLKQKLPLCKKTSLAAFNNKYEGALTNLAAYFYAHSSAAMQRELEKEIATLHKTIQRTVQQPLASTANYKKWSGALSTALWLEAFVNLAKHYQIQHQGKATLGLEQLKSELNETTQLKSQIEWQQYPNALWNFYYQTQQQLAETTA</sequence>
<evidence type="ECO:0000313" key="3">
    <source>
        <dbReference type="Proteomes" id="UP001500227"/>
    </source>
</evidence>
<organism evidence="2 3">
    <name type="scientific">Paenalcaligenes hermetiae</name>
    <dbReference type="NCBI Taxonomy" id="1157987"/>
    <lineage>
        <taxon>Bacteria</taxon>
        <taxon>Pseudomonadati</taxon>
        <taxon>Pseudomonadota</taxon>
        <taxon>Betaproteobacteria</taxon>
        <taxon>Burkholderiales</taxon>
        <taxon>Alcaligenaceae</taxon>
        <taxon>Paenalcaligenes</taxon>
    </lineage>
</organism>
<dbReference type="NCBIfam" id="NF040699">
    <property type="entry name" value="VPA1262_fam"/>
    <property type="match status" value="1"/>
</dbReference>
<evidence type="ECO:0000256" key="1">
    <source>
        <dbReference type="SAM" id="MobiDB-lite"/>
    </source>
</evidence>
<dbReference type="RefSeq" id="WP_345370125.1">
    <property type="nucleotide sequence ID" value="NZ_BAABKD010000008.1"/>
</dbReference>
<reference evidence="3" key="1">
    <citation type="journal article" date="2019" name="Int. J. Syst. Evol. Microbiol.">
        <title>The Global Catalogue of Microorganisms (GCM) 10K type strain sequencing project: providing services to taxonomists for standard genome sequencing and annotation.</title>
        <authorList>
            <consortium name="The Broad Institute Genomics Platform"/>
            <consortium name="The Broad Institute Genome Sequencing Center for Infectious Disease"/>
            <person name="Wu L."/>
            <person name="Ma J."/>
        </authorList>
    </citation>
    <scope>NUCLEOTIDE SEQUENCE [LARGE SCALE GENOMIC DNA]</scope>
    <source>
        <strain evidence="3">JCM 18423</strain>
    </source>
</reference>
<name>A0ABP9M3F1_9BURK</name>
<comment type="caution">
    <text evidence="2">The sequence shown here is derived from an EMBL/GenBank/DDBJ whole genome shotgun (WGS) entry which is preliminary data.</text>
</comment>
<dbReference type="EMBL" id="BAABKD010000008">
    <property type="protein sequence ID" value="GAA5088546.1"/>
    <property type="molecule type" value="Genomic_DNA"/>
</dbReference>
<accession>A0ABP9M3F1</accession>
<evidence type="ECO:0000313" key="2">
    <source>
        <dbReference type="EMBL" id="GAA5088546.1"/>
    </source>
</evidence>
<dbReference type="Proteomes" id="UP001500227">
    <property type="component" value="Unassembled WGS sequence"/>
</dbReference>
<keyword evidence="3" id="KW-1185">Reference proteome</keyword>